<name>A0A066XL17_COLSU</name>
<keyword evidence="3" id="KW-1185">Reference proteome</keyword>
<protein>
    <recommendedName>
        <fullName evidence="1">CHRD domain-containing protein</fullName>
    </recommendedName>
</protein>
<dbReference type="InterPro" id="IPR010895">
    <property type="entry name" value="CHRD"/>
</dbReference>
<dbReference type="OrthoDB" id="3554264at2759"/>
<proteinExistence type="predicted"/>
<accession>A0A066XL17</accession>
<reference evidence="3" key="1">
    <citation type="journal article" date="2014" name="Genome Announc.">
        <title>Draft genome sequence of Colletotrichum sublineola, a destructive pathogen of cultivated sorghum.</title>
        <authorList>
            <person name="Baroncelli R."/>
            <person name="Sanz-Martin J.M."/>
            <person name="Rech G.E."/>
            <person name="Sukno S.A."/>
            <person name="Thon M.R."/>
        </authorList>
    </citation>
    <scope>NUCLEOTIDE SEQUENCE [LARGE SCALE GENOMIC DNA]</scope>
    <source>
        <strain evidence="3">TX430BB</strain>
    </source>
</reference>
<dbReference type="Proteomes" id="UP000027238">
    <property type="component" value="Unassembled WGS sequence"/>
</dbReference>
<organism evidence="2 3">
    <name type="scientific">Colletotrichum sublineola</name>
    <name type="common">Sorghum anthracnose fungus</name>
    <dbReference type="NCBI Taxonomy" id="1173701"/>
    <lineage>
        <taxon>Eukaryota</taxon>
        <taxon>Fungi</taxon>
        <taxon>Dikarya</taxon>
        <taxon>Ascomycota</taxon>
        <taxon>Pezizomycotina</taxon>
        <taxon>Sordariomycetes</taxon>
        <taxon>Hypocreomycetidae</taxon>
        <taxon>Glomerellales</taxon>
        <taxon>Glomerellaceae</taxon>
        <taxon>Colletotrichum</taxon>
        <taxon>Colletotrichum graminicola species complex</taxon>
    </lineage>
</organism>
<comment type="caution">
    <text evidence="2">The sequence shown here is derived from an EMBL/GenBank/DDBJ whole genome shotgun (WGS) entry which is preliminary data.</text>
</comment>
<evidence type="ECO:0000313" key="3">
    <source>
        <dbReference type="Proteomes" id="UP000027238"/>
    </source>
</evidence>
<dbReference type="OMA" id="CYNITIT"/>
<evidence type="ECO:0000313" key="2">
    <source>
        <dbReference type="EMBL" id="KDN66670.1"/>
    </source>
</evidence>
<sequence length="212" mass="22247">MKSTYVPLVLATVAAASPIKVIEDVAHSIGFYTKGGDYSGHKGPSGPFSFTSTYDVIATPDQVVDSNNTFTGGLAGAIGYYSYGINSYDNVICYNITLVNFRGDYQSPAVSATHIHQAKKGLSGPPRIAFPNPVPVEGTQNVRRSIGCLSGPFRTGVNASGVDTGAGFTVSKIEESPADFFTDVHSSLAVPGAVRGQLSDGVNKEDCEDNKN</sequence>
<dbReference type="eggNOG" id="ENOG502S4XH">
    <property type="taxonomic scope" value="Eukaryota"/>
</dbReference>
<dbReference type="Pfam" id="PF07452">
    <property type="entry name" value="CHRD"/>
    <property type="match status" value="1"/>
</dbReference>
<dbReference type="EMBL" id="JMSE01000910">
    <property type="protein sequence ID" value="KDN66670.1"/>
    <property type="molecule type" value="Genomic_DNA"/>
</dbReference>
<dbReference type="SMART" id="SM00754">
    <property type="entry name" value="CHRD"/>
    <property type="match status" value="1"/>
</dbReference>
<gene>
    <name evidence="2" type="ORF">CSUB01_07512</name>
</gene>
<dbReference type="AlphaFoldDB" id="A0A066XL17"/>
<evidence type="ECO:0000259" key="1">
    <source>
        <dbReference type="SMART" id="SM00754"/>
    </source>
</evidence>
<feature type="domain" description="CHRD" evidence="1">
    <location>
        <begin position="52"/>
        <end position="200"/>
    </location>
</feature>
<dbReference type="HOGENOM" id="CLU_063722_0_0_1"/>